<dbReference type="VEuPathDB" id="FungiDB:P170DRAFT_424054"/>
<sequence>MNGRAGDHIPSSQLEIVFTAGSLDSIKLQFLNNLISSHVTGNQDTLFHSIAFIEDCIRLCTFFVLRIFVLIHLALRGKTSKPSGRATYAIGWSVANSASSGILKGKLGERTWLPVIRQCEEKTGLTIPKIAASVLLDVCAACAHSGASGSSMSADISSRGKRCNKDGGKYEELHFACE</sequence>
<dbReference type="Proteomes" id="UP000234275">
    <property type="component" value="Unassembled WGS sequence"/>
</dbReference>
<comment type="caution">
    <text evidence="1">The sequence shown here is derived from an EMBL/GenBank/DDBJ whole genome shotgun (WGS) entry which is preliminary data.</text>
</comment>
<reference evidence="1 2" key="1">
    <citation type="submission" date="2016-12" db="EMBL/GenBank/DDBJ databases">
        <title>The genomes of Aspergillus section Nigri reveals drivers in fungal speciation.</title>
        <authorList>
            <consortium name="DOE Joint Genome Institute"/>
            <person name="Vesth T.C."/>
            <person name="Nybo J."/>
            <person name="Theobald S."/>
            <person name="Brandl J."/>
            <person name="Frisvad J.C."/>
            <person name="Nielsen K.F."/>
            <person name="Lyhne E.K."/>
            <person name="Kogle M.E."/>
            <person name="Kuo A."/>
            <person name="Riley R."/>
            <person name="Clum A."/>
            <person name="Nolan M."/>
            <person name="Lipzen A."/>
            <person name="Salamov A."/>
            <person name="Henrissat B."/>
            <person name="Wiebenga A."/>
            <person name="De Vries R.P."/>
            <person name="Grigoriev I.V."/>
            <person name="Mortensen U.H."/>
            <person name="Andersen M.R."/>
            <person name="Baker S.E."/>
        </authorList>
    </citation>
    <scope>NUCLEOTIDE SEQUENCE [LARGE SCALE GENOMIC DNA]</scope>
    <source>
        <strain evidence="1 2">IBT 23096</strain>
    </source>
</reference>
<evidence type="ECO:0000313" key="2">
    <source>
        <dbReference type="Proteomes" id="UP000234275"/>
    </source>
</evidence>
<accession>A0A2I2GK82</accession>
<dbReference type="AlphaFoldDB" id="A0A2I2GK82"/>
<proteinExistence type="predicted"/>
<keyword evidence="2" id="KW-1185">Reference proteome</keyword>
<protein>
    <submittedName>
        <fullName evidence="1">Uncharacterized protein</fullName>
    </submittedName>
</protein>
<dbReference type="EMBL" id="MSFO01000002">
    <property type="protein sequence ID" value="PLB53298.1"/>
    <property type="molecule type" value="Genomic_DNA"/>
</dbReference>
<dbReference type="GeneID" id="36555242"/>
<organism evidence="1 2">
    <name type="scientific">Aspergillus steynii IBT 23096</name>
    <dbReference type="NCBI Taxonomy" id="1392250"/>
    <lineage>
        <taxon>Eukaryota</taxon>
        <taxon>Fungi</taxon>
        <taxon>Dikarya</taxon>
        <taxon>Ascomycota</taxon>
        <taxon>Pezizomycotina</taxon>
        <taxon>Eurotiomycetes</taxon>
        <taxon>Eurotiomycetidae</taxon>
        <taxon>Eurotiales</taxon>
        <taxon>Aspergillaceae</taxon>
        <taxon>Aspergillus</taxon>
        <taxon>Aspergillus subgen. Circumdati</taxon>
    </lineage>
</organism>
<evidence type="ECO:0000313" key="1">
    <source>
        <dbReference type="EMBL" id="PLB53298.1"/>
    </source>
</evidence>
<gene>
    <name evidence="1" type="ORF">P170DRAFT_424054</name>
</gene>
<dbReference type="RefSeq" id="XP_024708600.1">
    <property type="nucleotide sequence ID" value="XM_024847543.1"/>
</dbReference>
<name>A0A2I2GK82_9EURO</name>